<keyword evidence="1" id="KW-0812">Transmembrane</keyword>
<proteinExistence type="predicted"/>
<evidence type="ECO:0000256" key="1">
    <source>
        <dbReference type="SAM" id="Phobius"/>
    </source>
</evidence>
<gene>
    <name evidence="2" type="ORF">ODALV1_LOCUS9857</name>
</gene>
<dbReference type="Proteomes" id="UP001642540">
    <property type="component" value="Unassembled WGS sequence"/>
</dbReference>
<dbReference type="EMBL" id="CAXLJM020000030">
    <property type="protein sequence ID" value="CAL8098189.1"/>
    <property type="molecule type" value="Genomic_DNA"/>
</dbReference>
<protein>
    <submittedName>
        <fullName evidence="2">Uncharacterized protein</fullName>
    </submittedName>
</protein>
<comment type="caution">
    <text evidence="2">The sequence shown here is derived from an EMBL/GenBank/DDBJ whole genome shotgun (WGS) entry which is preliminary data.</text>
</comment>
<feature type="transmembrane region" description="Helical" evidence="1">
    <location>
        <begin position="102"/>
        <end position="124"/>
    </location>
</feature>
<evidence type="ECO:0000313" key="3">
    <source>
        <dbReference type="Proteomes" id="UP001642540"/>
    </source>
</evidence>
<keyword evidence="1" id="KW-1133">Transmembrane helix</keyword>
<keyword evidence="3" id="KW-1185">Reference proteome</keyword>
<evidence type="ECO:0000313" key="2">
    <source>
        <dbReference type="EMBL" id="CAL8098189.1"/>
    </source>
</evidence>
<keyword evidence="1" id="KW-0472">Membrane</keyword>
<name>A0ABP1QCN5_9HEXA</name>
<feature type="transmembrane region" description="Helical" evidence="1">
    <location>
        <begin position="70"/>
        <end position="96"/>
    </location>
</feature>
<sequence length="198" mass="22782">MLALVPAMETARVGRFIEVIVIKVVELTYYRLKVLKRISTLLETVTFSVIRKYRTLQVTHWKTIQFQEEILFCVYQCATFDIVFSLTGSIVGLKFLSRPAHIFATVIAAVILLFILVSITLALIASEYSESMLHTWQARIYMMKVKREKLIMERTLKSLRVIGFQVACLGRVNKKCKLRFWARVAGNTQDATLMVINL</sequence>
<reference evidence="2 3" key="1">
    <citation type="submission" date="2024-08" db="EMBL/GenBank/DDBJ databases">
        <authorList>
            <person name="Cucini C."/>
            <person name="Frati F."/>
        </authorList>
    </citation>
    <scope>NUCLEOTIDE SEQUENCE [LARGE SCALE GENOMIC DNA]</scope>
</reference>
<organism evidence="2 3">
    <name type="scientific">Orchesella dallaii</name>
    <dbReference type="NCBI Taxonomy" id="48710"/>
    <lineage>
        <taxon>Eukaryota</taxon>
        <taxon>Metazoa</taxon>
        <taxon>Ecdysozoa</taxon>
        <taxon>Arthropoda</taxon>
        <taxon>Hexapoda</taxon>
        <taxon>Collembola</taxon>
        <taxon>Entomobryomorpha</taxon>
        <taxon>Entomobryoidea</taxon>
        <taxon>Orchesellidae</taxon>
        <taxon>Orchesellinae</taxon>
        <taxon>Orchesella</taxon>
    </lineage>
</organism>
<accession>A0ABP1QCN5</accession>